<evidence type="ECO:0000259" key="6">
    <source>
        <dbReference type="Pfam" id="PF13515"/>
    </source>
</evidence>
<evidence type="ECO:0000256" key="1">
    <source>
        <dbReference type="ARBA" id="ARBA00004141"/>
    </source>
</evidence>
<evidence type="ECO:0000313" key="7">
    <source>
        <dbReference type="EMBL" id="MBL3680261.1"/>
    </source>
</evidence>
<evidence type="ECO:0000256" key="3">
    <source>
        <dbReference type="ARBA" id="ARBA00022989"/>
    </source>
</evidence>
<dbReference type="Pfam" id="PF13515">
    <property type="entry name" value="FUSC_2"/>
    <property type="match status" value="1"/>
</dbReference>
<dbReference type="InterPro" id="IPR049453">
    <property type="entry name" value="Memb_transporter_dom"/>
</dbReference>
<comment type="subcellular location">
    <subcellularLocation>
        <location evidence="1">Membrane</location>
        <topology evidence="1">Multi-pass membrane protein</topology>
    </subcellularLocation>
</comment>
<keyword evidence="3 5" id="KW-1133">Transmembrane helix</keyword>
<evidence type="ECO:0000256" key="5">
    <source>
        <dbReference type="SAM" id="Phobius"/>
    </source>
</evidence>
<gene>
    <name evidence="7" type="ORF">D3230_13325</name>
</gene>
<keyword evidence="2 5" id="KW-0812">Transmembrane</keyword>
<feature type="transmembrane region" description="Helical" evidence="5">
    <location>
        <begin position="153"/>
        <end position="175"/>
    </location>
</feature>
<sequence>MLRAILSASGNAGRSLVSLPAGPGPRAWIAVRAALSIGIPLLVCTLLGRPDLGLQAGAGAFVALFAASAGAAERAKVLPIVGGVLLACAGVGVALVPSHLAYSLGLIGVAIAVSVFALGLRLGPPGPVFFVLVYGLAGTITAVRDGARVTDPAVFLAAMCGGLLFSYLVALAPLLRSAERARPVRPLRELLPGPWFGFPERELLARIAIVAVVGTVVSVVWLDPGRAYWTVSAGVAVVGLTPGRSHSLGRGLHRTVGTLLGALLYLVIAPLGEHPLTLVLLVMALQFSIELVVVRNYALALVFITPLVLFISSAAAGGSDHWATAGERVFDTAVGSALAVLSVVVHRPPRGR</sequence>
<feature type="transmembrane region" description="Helical" evidence="5">
    <location>
        <begin position="203"/>
        <end position="222"/>
    </location>
</feature>
<dbReference type="Proteomes" id="UP001645859">
    <property type="component" value="Unassembled WGS sequence"/>
</dbReference>
<feature type="transmembrane region" description="Helical" evidence="5">
    <location>
        <begin position="297"/>
        <end position="317"/>
    </location>
</feature>
<feature type="transmembrane region" description="Helical" evidence="5">
    <location>
        <begin position="77"/>
        <end position="96"/>
    </location>
</feature>
<keyword evidence="8" id="KW-1185">Reference proteome</keyword>
<feature type="transmembrane region" description="Helical" evidence="5">
    <location>
        <begin position="262"/>
        <end position="285"/>
    </location>
</feature>
<dbReference type="EMBL" id="QYAC01000007">
    <property type="protein sequence ID" value="MBL3680261.1"/>
    <property type="molecule type" value="Genomic_DNA"/>
</dbReference>
<comment type="caution">
    <text evidence="7">The sequence shown here is derived from an EMBL/GenBank/DDBJ whole genome shotgun (WGS) entry which is preliminary data.</text>
</comment>
<keyword evidence="4 5" id="KW-0472">Membrane</keyword>
<evidence type="ECO:0000256" key="4">
    <source>
        <dbReference type="ARBA" id="ARBA00023136"/>
    </source>
</evidence>
<feature type="transmembrane region" description="Helical" evidence="5">
    <location>
        <begin position="102"/>
        <end position="120"/>
    </location>
</feature>
<evidence type="ECO:0000313" key="8">
    <source>
        <dbReference type="Proteomes" id="UP001645859"/>
    </source>
</evidence>
<protein>
    <submittedName>
        <fullName evidence="7">FUSC family protein</fullName>
    </submittedName>
</protein>
<accession>A0ABS1SI73</accession>
<reference evidence="7 8" key="1">
    <citation type="submission" date="2018-09" db="EMBL/GenBank/DDBJ databases">
        <title>Comparative genomics of Leucobacter spp.</title>
        <authorList>
            <person name="Reis A.C."/>
            <person name="Kolvenbach B.A."/>
            <person name="Corvini P.F.X."/>
            <person name="Nunes O.C."/>
        </authorList>
    </citation>
    <scope>NUCLEOTIDE SEQUENCE [LARGE SCALE GENOMIC DNA]</scope>
    <source>
        <strain evidence="7 8">TAN 31504</strain>
    </source>
</reference>
<feature type="transmembrane region" description="Helical" evidence="5">
    <location>
        <begin position="54"/>
        <end position="72"/>
    </location>
</feature>
<proteinExistence type="predicted"/>
<name>A0ABS1SI73_9MICO</name>
<evidence type="ECO:0000256" key="2">
    <source>
        <dbReference type="ARBA" id="ARBA00022692"/>
    </source>
</evidence>
<feature type="transmembrane region" description="Helical" evidence="5">
    <location>
        <begin position="127"/>
        <end position="147"/>
    </location>
</feature>
<feature type="domain" description="Integral membrane bound transporter" evidence="6">
    <location>
        <begin position="219"/>
        <end position="341"/>
    </location>
</feature>
<organism evidence="7 8">
    <name type="scientific">Leucobacter chromiireducens subsp. solipictus</name>
    <dbReference type="NCBI Taxonomy" id="398235"/>
    <lineage>
        <taxon>Bacteria</taxon>
        <taxon>Bacillati</taxon>
        <taxon>Actinomycetota</taxon>
        <taxon>Actinomycetes</taxon>
        <taxon>Micrococcales</taxon>
        <taxon>Microbacteriaceae</taxon>
        <taxon>Leucobacter</taxon>
    </lineage>
</organism>
<feature type="transmembrane region" description="Helical" evidence="5">
    <location>
        <begin position="329"/>
        <end position="346"/>
    </location>
</feature>